<sequence>MSYKKVDLYGGAITVDLPTAYGDASQIREVPDHQELYLDENGYSGVIVEILEYVEKPTDAEALQYHFADLVDGTGDETNMLEQSHASMAKVPNKPVYTLSFIQTPPPPDRPRKTPDFVAIHLLLLRLKEQGSDIMVTVNVPHYPGEYEKAGAGEKTALMRDGDEIAKRVLESFDIKDWGLFQG</sequence>
<accession>A0A9P4UBM7</accession>
<dbReference type="Pfam" id="PF04603">
    <property type="entry name" value="Mog1"/>
    <property type="match status" value="1"/>
</dbReference>
<keyword evidence="2" id="KW-0813">Transport</keyword>
<evidence type="ECO:0000313" key="4">
    <source>
        <dbReference type="EMBL" id="KAF2444380.1"/>
    </source>
</evidence>
<reference evidence="4" key="1">
    <citation type="journal article" date="2020" name="Stud. Mycol.">
        <title>101 Dothideomycetes genomes: a test case for predicting lifestyles and emergence of pathogens.</title>
        <authorList>
            <person name="Haridas S."/>
            <person name="Albert R."/>
            <person name="Binder M."/>
            <person name="Bloem J."/>
            <person name="Labutti K."/>
            <person name="Salamov A."/>
            <person name="Andreopoulos B."/>
            <person name="Baker S."/>
            <person name="Barry K."/>
            <person name="Bills G."/>
            <person name="Bluhm B."/>
            <person name="Cannon C."/>
            <person name="Castanera R."/>
            <person name="Culley D."/>
            <person name="Daum C."/>
            <person name="Ezra D."/>
            <person name="Gonzalez J."/>
            <person name="Henrissat B."/>
            <person name="Kuo A."/>
            <person name="Liang C."/>
            <person name="Lipzen A."/>
            <person name="Lutzoni F."/>
            <person name="Magnuson J."/>
            <person name="Mondo S."/>
            <person name="Nolan M."/>
            <person name="Ohm R."/>
            <person name="Pangilinan J."/>
            <person name="Park H.-J."/>
            <person name="Ramirez L."/>
            <person name="Alfaro M."/>
            <person name="Sun H."/>
            <person name="Tritt A."/>
            <person name="Yoshinaga Y."/>
            <person name="Zwiers L.-H."/>
            <person name="Turgeon B."/>
            <person name="Goodwin S."/>
            <person name="Spatafora J."/>
            <person name="Crous P."/>
            <person name="Grigoriev I."/>
        </authorList>
    </citation>
    <scope>NUCLEOTIDE SEQUENCE</scope>
    <source>
        <strain evidence="4">CBS 690.94</strain>
    </source>
</reference>
<dbReference type="PANTHER" id="PTHR15837:SF0">
    <property type="entry name" value="RAN GUANINE NUCLEOTIDE RELEASE FACTOR"/>
    <property type="match status" value="1"/>
</dbReference>
<dbReference type="OrthoDB" id="10255285at2759"/>
<evidence type="ECO:0000313" key="5">
    <source>
        <dbReference type="Proteomes" id="UP000799764"/>
    </source>
</evidence>
<dbReference type="GO" id="GO:0005634">
    <property type="term" value="C:nucleus"/>
    <property type="evidence" value="ECO:0007669"/>
    <property type="project" value="TreeGrafter"/>
</dbReference>
<dbReference type="SUPFAM" id="SSF55724">
    <property type="entry name" value="Mog1p/PsbP-like"/>
    <property type="match status" value="1"/>
</dbReference>
<keyword evidence="3" id="KW-0653">Protein transport</keyword>
<proteinExistence type="inferred from homology"/>
<dbReference type="Gene3D" id="3.40.1000.10">
    <property type="entry name" value="Mog1/PsbP, alpha/beta/alpha sandwich"/>
    <property type="match status" value="1"/>
</dbReference>
<dbReference type="GO" id="GO:0006606">
    <property type="term" value="P:protein import into nucleus"/>
    <property type="evidence" value="ECO:0007669"/>
    <property type="project" value="TreeGrafter"/>
</dbReference>
<evidence type="ECO:0000256" key="2">
    <source>
        <dbReference type="ARBA" id="ARBA00022448"/>
    </source>
</evidence>
<dbReference type="GO" id="GO:0005085">
    <property type="term" value="F:guanyl-nucleotide exchange factor activity"/>
    <property type="evidence" value="ECO:0007669"/>
    <property type="project" value="TreeGrafter"/>
</dbReference>
<dbReference type="Proteomes" id="UP000799764">
    <property type="component" value="Unassembled WGS sequence"/>
</dbReference>
<name>A0A9P4UBM7_9PLEO</name>
<evidence type="ECO:0000256" key="1">
    <source>
        <dbReference type="ARBA" id="ARBA00010307"/>
    </source>
</evidence>
<dbReference type="EMBL" id="MU001501">
    <property type="protein sequence ID" value="KAF2444380.1"/>
    <property type="molecule type" value="Genomic_DNA"/>
</dbReference>
<keyword evidence="5" id="KW-1185">Reference proteome</keyword>
<dbReference type="PANTHER" id="PTHR15837">
    <property type="entry name" value="RAN GUANINE NUCLEOTIDE RELEASE FACTOR"/>
    <property type="match status" value="1"/>
</dbReference>
<dbReference type="AlphaFoldDB" id="A0A9P4UBM7"/>
<evidence type="ECO:0000256" key="3">
    <source>
        <dbReference type="ARBA" id="ARBA00022927"/>
    </source>
</evidence>
<gene>
    <name evidence="4" type="ORF">P171DRAFT_432430</name>
</gene>
<comment type="caution">
    <text evidence="4">The sequence shown here is derived from an EMBL/GenBank/DDBJ whole genome shotgun (WGS) entry which is preliminary data.</text>
</comment>
<dbReference type="InterPro" id="IPR007681">
    <property type="entry name" value="Mog1"/>
</dbReference>
<dbReference type="InterPro" id="IPR016123">
    <property type="entry name" value="Mog1/PsbP_a/b/a-sand"/>
</dbReference>
<protein>
    <submittedName>
        <fullName evidence="4">Mog1p/PsbP-like protein</fullName>
    </submittedName>
</protein>
<comment type="similarity">
    <text evidence="1">Belongs to the MOG1 family.</text>
</comment>
<dbReference type="GO" id="GO:0031267">
    <property type="term" value="F:small GTPase binding"/>
    <property type="evidence" value="ECO:0007669"/>
    <property type="project" value="TreeGrafter"/>
</dbReference>
<organism evidence="4 5">
    <name type="scientific">Karstenula rhodostoma CBS 690.94</name>
    <dbReference type="NCBI Taxonomy" id="1392251"/>
    <lineage>
        <taxon>Eukaryota</taxon>
        <taxon>Fungi</taxon>
        <taxon>Dikarya</taxon>
        <taxon>Ascomycota</taxon>
        <taxon>Pezizomycotina</taxon>
        <taxon>Dothideomycetes</taxon>
        <taxon>Pleosporomycetidae</taxon>
        <taxon>Pleosporales</taxon>
        <taxon>Massarineae</taxon>
        <taxon>Didymosphaeriaceae</taxon>
        <taxon>Karstenula</taxon>
    </lineage>
</organism>